<name>A0ABV8ST24_9GAMM</name>
<feature type="region of interest" description="Disordered" evidence="1">
    <location>
        <begin position="75"/>
        <end position="96"/>
    </location>
</feature>
<keyword evidence="2" id="KW-1133">Transmembrane helix</keyword>
<keyword evidence="2" id="KW-0472">Membrane</keyword>
<dbReference type="Proteomes" id="UP001595904">
    <property type="component" value="Unassembled WGS sequence"/>
</dbReference>
<keyword evidence="2" id="KW-0812">Transmembrane</keyword>
<evidence type="ECO:0000256" key="2">
    <source>
        <dbReference type="SAM" id="Phobius"/>
    </source>
</evidence>
<dbReference type="EMBL" id="JBHSDU010000003">
    <property type="protein sequence ID" value="MFC4310143.1"/>
    <property type="molecule type" value="Genomic_DNA"/>
</dbReference>
<comment type="caution">
    <text evidence="3">The sequence shown here is derived from an EMBL/GenBank/DDBJ whole genome shotgun (WGS) entry which is preliminary data.</text>
</comment>
<accession>A0ABV8ST24</accession>
<evidence type="ECO:0008006" key="5">
    <source>
        <dbReference type="Google" id="ProtNLM"/>
    </source>
</evidence>
<organism evidence="3 4">
    <name type="scientific">Steroidobacter flavus</name>
    <dbReference type="NCBI Taxonomy" id="1842136"/>
    <lineage>
        <taxon>Bacteria</taxon>
        <taxon>Pseudomonadati</taxon>
        <taxon>Pseudomonadota</taxon>
        <taxon>Gammaproteobacteria</taxon>
        <taxon>Steroidobacterales</taxon>
        <taxon>Steroidobacteraceae</taxon>
        <taxon>Steroidobacter</taxon>
    </lineage>
</organism>
<evidence type="ECO:0000313" key="4">
    <source>
        <dbReference type="Proteomes" id="UP001595904"/>
    </source>
</evidence>
<evidence type="ECO:0000256" key="1">
    <source>
        <dbReference type="SAM" id="MobiDB-lite"/>
    </source>
</evidence>
<dbReference type="RefSeq" id="WP_380597392.1">
    <property type="nucleotide sequence ID" value="NZ_JBHSDU010000003.1"/>
</dbReference>
<sequence>MDRKYIENEHVVDRYLSGDLTVREARDFEKFCLDNPAFLQALPIPVRLKTRLSRRPVDGSETGVFDAIPSSSTRAVMEETDDGFDPEEAREEMRRSSGGGAASRVLVLALGLGMLIAAGAAVIFGLQARALTEQLQGAHKELTSTQMQPPGSVQRYKLQMVKGKPASPTFALGWLDPAQLLDISVDATDGKIQQFQITIDKSDGVRVMQIKRIMRDSNKEIRFSLNSSAFGPGDYLVKVEGYNWRGQTEEVGWMMLGLK</sequence>
<evidence type="ECO:0000313" key="3">
    <source>
        <dbReference type="EMBL" id="MFC4310143.1"/>
    </source>
</evidence>
<gene>
    <name evidence="3" type="ORF">ACFPN2_13715</name>
</gene>
<feature type="transmembrane region" description="Helical" evidence="2">
    <location>
        <begin position="105"/>
        <end position="126"/>
    </location>
</feature>
<proteinExistence type="predicted"/>
<protein>
    <recommendedName>
        <fullName evidence="5">Anti-sigma factor</fullName>
    </recommendedName>
</protein>
<keyword evidence="4" id="KW-1185">Reference proteome</keyword>
<feature type="compositionally biased region" description="Acidic residues" evidence="1">
    <location>
        <begin position="78"/>
        <end position="90"/>
    </location>
</feature>
<reference evidence="4" key="1">
    <citation type="journal article" date="2019" name="Int. J. Syst. Evol. Microbiol.">
        <title>The Global Catalogue of Microorganisms (GCM) 10K type strain sequencing project: providing services to taxonomists for standard genome sequencing and annotation.</title>
        <authorList>
            <consortium name="The Broad Institute Genomics Platform"/>
            <consortium name="The Broad Institute Genome Sequencing Center for Infectious Disease"/>
            <person name="Wu L."/>
            <person name="Ma J."/>
        </authorList>
    </citation>
    <scope>NUCLEOTIDE SEQUENCE [LARGE SCALE GENOMIC DNA]</scope>
    <source>
        <strain evidence="4">CGMCC 1.10759</strain>
    </source>
</reference>